<dbReference type="RefSeq" id="WP_309879020.1">
    <property type="nucleotide sequence ID" value="NZ_CP133838.1"/>
</dbReference>
<evidence type="ECO:0000313" key="9">
    <source>
        <dbReference type="Proteomes" id="UP001246690"/>
    </source>
</evidence>
<evidence type="ECO:0000259" key="7">
    <source>
        <dbReference type="PROSITE" id="PS50112"/>
    </source>
</evidence>
<dbReference type="Pfam" id="PF00158">
    <property type="entry name" value="Sigma54_activat"/>
    <property type="match status" value="1"/>
</dbReference>
<dbReference type="SUPFAM" id="SSF55785">
    <property type="entry name" value="PYP-like sensor domain (PAS domain)"/>
    <property type="match status" value="1"/>
</dbReference>
<dbReference type="InterPro" id="IPR025662">
    <property type="entry name" value="Sigma_54_int_dom_ATP-bd_1"/>
</dbReference>
<dbReference type="Gene3D" id="3.40.50.300">
    <property type="entry name" value="P-loop containing nucleotide triphosphate hydrolases"/>
    <property type="match status" value="1"/>
</dbReference>
<dbReference type="InterPro" id="IPR003593">
    <property type="entry name" value="AAA+_ATPase"/>
</dbReference>
<dbReference type="EMBL" id="CP133838">
    <property type="protein sequence ID" value="WMY76592.1"/>
    <property type="molecule type" value="Genomic_DNA"/>
</dbReference>
<dbReference type="PROSITE" id="PS50045">
    <property type="entry name" value="SIGMA54_INTERACT_4"/>
    <property type="match status" value="1"/>
</dbReference>
<dbReference type="Gene3D" id="1.10.8.60">
    <property type="match status" value="1"/>
</dbReference>
<sequence>MSEKKAAHKNMGTLMRVQPTVAHFTQLLHRVLLLEVEVIDNHFVRVAGTGIYGSGLGEIPETNNQLLRSVIETGKEKVVLHSKLDPLCSECKGRDGCHELAFIGVPVLHDNVCLGVISLIATNQDQHQRLCDNSQMFIQYIKHISTLVINNLAKTNVINESDTRLFSRLIMAMDQGVVVLDDKNRVVRCNENALKYLAITEEHLVGREMDLQPLTSSLNAEFDYVQYRLQCNQLHKTVTCQLHLIENHRLLLFAFHQSHLKDNENEQNKETNIEHVIGDSCQMQVVKRLITQVANSPSSIMVTGESGTGKEVVARAIHRLSPRQANPFIAINCAAIPENLLESELFGYTKGAFTGAAPGGKIGLIQSANGGTLFLDEIGDMPLILQAKLLRVLETRELQPVGSSQYIKVDIRVISATNQKLDQKIQDGQFREDLFYRLNVIPVPLPPLRERRGDIEMLMHFFLNLHTQRIGRAYPGVSEEVINAFLHYRWPGNVRELSNLMEYLVNIVPTGSVIDRAMLPPSFHSAPVRLPAHTHNQENTASNGANLKSIEKTLIEEALIRQTNKRLIAEELGIGIATLYRKIKKYGLEALDAKSNSL</sequence>
<dbReference type="PANTHER" id="PTHR32071">
    <property type="entry name" value="TRANSCRIPTIONAL REGULATORY PROTEIN"/>
    <property type="match status" value="1"/>
</dbReference>
<feature type="domain" description="PAS" evidence="7">
    <location>
        <begin position="162"/>
        <end position="207"/>
    </location>
</feature>
<dbReference type="SMART" id="SM00382">
    <property type="entry name" value="AAA"/>
    <property type="match status" value="1"/>
</dbReference>
<dbReference type="InterPro" id="IPR025944">
    <property type="entry name" value="Sigma_54_int_dom_CS"/>
</dbReference>
<dbReference type="InterPro" id="IPR002078">
    <property type="entry name" value="Sigma_54_int"/>
</dbReference>
<protein>
    <submittedName>
        <fullName evidence="8">Sigma 54-interacting transcriptional regulator</fullName>
    </submittedName>
</protein>
<dbReference type="PANTHER" id="PTHR32071:SF117">
    <property type="entry name" value="PTS-DEPENDENT DIHYDROXYACETONE KINASE OPERON REGULATORY PROTEIN-RELATED"/>
    <property type="match status" value="1"/>
</dbReference>
<dbReference type="Gene3D" id="1.10.10.60">
    <property type="entry name" value="Homeodomain-like"/>
    <property type="match status" value="1"/>
</dbReference>
<keyword evidence="2" id="KW-0067">ATP-binding</keyword>
<evidence type="ECO:0000313" key="8">
    <source>
        <dbReference type="EMBL" id="WMY76592.1"/>
    </source>
</evidence>
<dbReference type="InterPro" id="IPR025943">
    <property type="entry name" value="Sigma_54_int_dom_ATP-bd_2"/>
</dbReference>
<dbReference type="Gene3D" id="3.30.450.20">
    <property type="entry name" value="PAS domain"/>
    <property type="match status" value="1"/>
</dbReference>
<dbReference type="InterPro" id="IPR027417">
    <property type="entry name" value="P-loop_NTPase"/>
</dbReference>
<evidence type="ECO:0000256" key="1">
    <source>
        <dbReference type="ARBA" id="ARBA00022741"/>
    </source>
</evidence>
<evidence type="ECO:0000256" key="2">
    <source>
        <dbReference type="ARBA" id="ARBA00022840"/>
    </source>
</evidence>
<evidence type="ECO:0000259" key="6">
    <source>
        <dbReference type="PROSITE" id="PS50045"/>
    </source>
</evidence>
<dbReference type="PROSITE" id="PS00676">
    <property type="entry name" value="SIGMA54_INTERACT_2"/>
    <property type="match status" value="1"/>
</dbReference>
<dbReference type="CDD" id="cd00130">
    <property type="entry name" value="PAS"/>
    <property type="match status" value="1"/>
</dbReference>
<name>A0ABY9SGG3_9ENTR</name>
<dbReference type="InterPro" id="IPR009057">
    <property type="entry name" value="Homeodomain-like_sf"/>
</dbReference>
<feature type="domain" description="Sigma-54 factor interaction" evidence="6">
    <location>
        <begin position="276"/>
        <end position="506"/>
    </location>
</feature>
<reference evidence="8 9" key="1">
    <citation type="submission" date="2023-09" db="EMBL/GenBank/DDBJ databases">
        <title>Buttiauxella selenatireducens sp. nov., isolated from the rhizosphere of Cardamine hupingshanesis.</title>
        <authorList>
            <person name="Zhang S."/>
            <person name="Xu Z."/>
            <person name="Wang H."/>
            <person name="Guo Y."/>
        </authorList>
    </citation>
    <scope>NUCLEOTIDE SEQUENCE [LARGE SCALE GENOMIC DNA]</scope>
    <source>
        <strain evidence="8 9">R73</strain>
    </source>
</reference>
<organism evidence="8 9">
    <name type="scientific">Buttiauxella selenatireducens</name>
    <dbReference type="NCBI Taxonomy" id="3073902"/>
    <lineage>
        <taxon>Bacteria</taxon>
        <taxon>Pseudomonadati</taxon>
        <taxon>Pseudomonadota</taxon>
        <taxon>Gammaproteobacteria</taxon>
        <taxon>Enterobacterales</taxon>
        <taxon>Enterobacteriaceae</taxon>
        <taxon>Buttiauxella</taxon>
    </lineage>
</organism>
<dbReference type="InterPro" id="IPR002197">
    <property type="entry name" value="HTH_Fis"/>
</dbReference>
<keyword evidence="5" id="KW-0804">Transcription</keyword>
<evidence type="ECO:0000256" key="3">
    <source>
        <dbReference type="ARBA" id="ARBA00023015"/>
    </source>
</evidence>
<evidence type="ECO:0000256" key="5">
    <source>
        <dbReference type="ARBA" id="ARBA00023163"/>
    </source>
</evidence>
<keyword evidence="3" id="KW-0805">Transcription regulation</keyword>
<dbReference type="InterPro" id="IPR058031">
    <property type="entry name" value="AAA_lid_NorR"/>
</dbReference>
<dbReference type="InterPro" id="IPR000014">
    <property type="entry name" value="PAS"/>
</dbReference>
<keyword evidence="9" id="KW-1185">Reference proteome</keyword>
<accession>A0ABY9SGG3</accession>
<dbReference type="CDD" id="cd00009">
    <property type="entry name" value="AAA"/>
    <property type="match status" value="1"/>
</dbReference>
<dbReference type="Pfam" id="PF02954">
    <property type="entry name" value="HTH_8"/>
    <property type="match status" value="1"/>
</dbReference>
<dbReference type="Proteomes" id="UP001246690">
    <property type="component" value="Chromosome"/>
</dbReference>
<dbReference type="SUPFAM" id="SSF46689">
    <property type="entry name" value="Homeodomain-like"/>
    <property type="match status" value="1"/>
</dbReference>
<keyword evidence="4" id="KW-0238">DNA-binding</keyword>
<dbReference type="Pfam" id="PF25601">
    <property type="entry name" value="AAA_lid_14"/>
    <property type="match status" value="1"/>
</dbReference>
<proteinExistence type="predicted"/>
<dbReference type="PROSITE" id="PS50112">
    <property type="entry name" value="PAS"/>
    <property type="match status" value="1"/>
</dbReference>
<keyword evidence="1" id="KW-0547">Nucleotide-binding</keyword>
<dbReference type="InterPro" id="IPR035965">
    <property type="entry name" value="PAS-like_dom_sf"/>
</dbReference>
<evidence type="ECO:0000256" key="4">
    <source>
        <dbReference type="ARBA" id="ARBA00023125"/>
    </source>
</evidence>
<gene>
    <name evidence="8" type="ORF">RHD99_11985</name>
</gene>
<dbReference type="PROSITE" id="PS00688">
    <property type="entry name" value="SIGMA54_INTERACT_3"/>
    <property type="match status" value="1"/>
</dbReference>
<dbReference type="SUPFAM" id="SSF52540">
    <property type="entry name" value="P-loop containing nucleoside triphosphate hydrolases"/>
    <property type="match status" value="1"/>
</dbReference>
<dbReference type="PROSITE" id="PS00675">
    <property type="entry name" value="SIGMA54_INTERACT_1"/>
    <property type="match status" value="1"/>
</dbReference>